<proteinExistence type="predicted"/>
<accession>A0AAV4C744</accession>
<keyword evidence="3" id="KW-1185">Reference proteome</keyword>
<organism evidence="2 3">
    <name type="scientific">Plakobranchus ocellatus</name>
    <dbReference type="NCBI Taxonomy" id="259542"/>
    <lineage>
        <taxon>Eukaryota</taxon>
        <taxon>Metazoa</taxon>
        <taxon>Spiralia</taxon>
        <taxon>Lophotrochozoa</taxon>
        <taxon>Mollusca</taxon>
        <taxon>Gastropoda</taxon>
        <taxon>Heterobranchia</taxon>
        <taxon>Euthyneura</taxon>
        <taxon>Panpulmonata</taxon>
        <taxon>Sacoglossa</taxon>
        <taxon>Placobranchoidea</taxon>
        <taxon>Plakobranchidae</taxon>
        <taxon>Plakobranchus</taxon>
    </lineage>
</organism>
<feature type="region of interest" description="Disordered" evidence="1">
    <location>
        <begin position="21"/>
        <end position="67"/>
    </location>
</feature>
<name>A0AAV4C744_9GAST</name>
<dbReference type="Proteomes" id="UP000735302">
    <property type="component" value="Unassembled WGS sequence"/>
</dbReference>
<gene>
    <name evidence="2" type="ORF">PoB_005359700</name>
</gene>
<dbReference type="EMBL" id="BLXT01005881">
    <property type="protein sequence ID" value="GFO27092.1"/>
    <property type="molecule type" value="Genomic_DNA"/>
</dbReference>
<feature type="compositionally biased region" description="Polar residues" evidence="1">
    <location>
        <begin position="57"/>
        <end position="67"/>
    </location>
</feature>
<sequence length="67" mass="7465">MQHFLCASVAGLVREERFQMTGVGGTVDSEPALRSAKTLLSRTEPRRRRPDGEPEGMSSSKPNRFFV</sequence>
<comment type="caution">
    <text evidence="2">The sequence shown here is derived from an EMBL/GenBank/DDBJ whole genome shotgun (WGS) entry which is preliminary data.</text>
</comment>
<protein>
    <submittedName>
        <fullName evidence="2">Uncharacterized protein</fullName>
    </submittedName>
</protein>
<reference evidence="2 3" key="1">
    <citation type="journal article" date="2021" name="Elife">
        <title>Chloroplast acquisition without the gene transfer in kleptoplastic sea slugs, Plakobranchus ocellatus.</title>
        <authorList>
            <person name="Maeda T."/>
            <person name="Takahashi S."/>
            <person name="Yoshida T."/>
            <person name="Shimamura S."/>
            <person name="Takaki Y."/>
            <person name="Nagai Y."/>
            <person name="Toyoda A."/>
            <person name="Suzuki Y."/>
            <person name="Arimoto A."/>
            <person name="Ishii H."/>
            <person name="Satoh N."/>
            <person name="Nishiyama T."/>
            <person name="Hasebe M."/>
            <person name="Maruyama T."/>
            <person name="Minagawa J."/>
            <person name="Obokata J."/>
            <person name="Shigenobu S."/>
        </authorList>
    </citation>
    <scope>NUCLEOTIDE SEQUENCE [LARGE SCALE GENOMIC DNA]</scope>
</reference>
<evidence type="ECO:0000313" key="3">
    <source>
        <dbReference type="Proteomes" id="UP000735302"/>
    </source>
</evidence>
<evidence type="ECO:0000256" key="1">
    <source>
        <dbReference type="SAM" id="MobiDB-lite"/>
    </source>
</evidence>
<dbReference type="AlphaFoldDB" id="A0AAV4C744"/>
<evidence type="ECO:0000313" key="2">
    <source>
        <dbReference type="EMBL" id="GFO27092.1"/>
    </source>
</evidence>